<feature type="compositionally biased region" description="Gly residues" evidence="1">
    <location>
        <begin position="1"/>
        <end position="31"/>
    </location>
</feature>
<proteinExistence type="predicted"/>
<evidence type="ECO:0000256" key="1">
    <source>
        <dbReference type="SAM" id="MobiDB-lite"/>
    </source>
</evidence>
<dbReference type="EMBL" id="BSYO01000004">
    <property type="protein sequence ID" value="GMH03605.1"/>
    <property type="molecule type" value="Genomic_DNA"/>
</dbReference>
<evidence type="ECO:0000313" key="3">
    <source>
        <dbReference type="Proteomes" id="UP001279734"/>
    </source>
</evidence>
<organism evidence="2 3">
    <name type="scientific">Nepenthes gracilis</name>
    <name type="common">Slender pitcher plant</name>
    <dbReference type="NCBI Taxonomy" id="150966"/>
    <lineage>
        <taxon>Eukaryota</taxon>
        <taxon>Viridiplantae</taxon>
        <taxon>Streptophyta</taxon>
        <taxon>Embryophyta</taxon>
        <taxon>Tracheophyta</taxon>
        <taxon>Spermatophyta</taxon>
        <taxon>Magnoliopsida</taxon>
        <taxon>eudicotyledons</taxon>
        <taxon>Gunneridae</taxon>
        <taxon>Pentapetalae</taxon>
        <taxon>Caryophyllales</taxon>
        <taxon>Nepenthaceae</taxon>
        <taxon>Nepenthes</taxon>
    </lineage>
</organism>
<feature type="region of interest" description="Disordered" evidence="1">
    <location>
        <begin position="1"/>
        <end position="49"/>
    </location>
</feature>
<evidence type="ECO:0000313" key="2">
    <source>
        <dbReference type="EMBL" id="GMH03605.1"/>
    </source>
</evidence>
<keyword evidence="3" id="KW-1185">Reference proteome</keyword>
<protein>
    <submittedName>
        <fullName evidence="2">Uncharacterized protein</fullName>
    </submittedName>
</protein>
<gene>
    <name evidence="2" type="ORF">Nepgr_005444</name>
</gene>
<comment type="caution">
    <text evidence="2">The sequence shown here is derived from an EMBL/GenBank/DDBJ whole genome shotgun (WGS) entry which is preliminary data.</text>
</comment>
<sequence>MNGGGEGEGTSGGGGKVTIGGEGGAIAGGEGSHWWQGIRGEGKRGGQQGWKWRWSRAKCGERPYCIETGYQGKGKWERPLATGCKQVEIKRVTALNSGSSSASS</sequence>
<name>A0AAD3S3I1_NEPGR</name>
<reference evidence="2" key="1">
    <citation type="submission" date="2023-05" db="EMBL/GenBank/DDBJ databases">
        <title>Nepenthes gracilis genome sequencing.</title>
        <authorList>
            <person name="Fukushima K."/>
        </authorList>
    </citation>
    <scope>NUCLEOTIDE SEQUENCE</scope>
    <source>
        <strain evidence="2">SING2019-196</strain>
    </source>
</reference>
<accession>A0AAD3S3I1</accession>
<dbReference type="AlphaFoldDB" id="A0AAD3S3I1"/>
<dbReference type="Proteomes" id="UP001279734">
    <property type="component" value="Unassembled WGS sequence"/>
</dbReference>